<evidence type="ECO:0000313" key="2">
    <source>
        <dbReference type="Proteomes" id="UP000268093"/>
    </source>
</evidence>
<accession>A0A433DDG8</accession>
<evidence type="ECO:0000313" key="1">
    <source>
        <dbReference type="EMBL" id="RUP48877.1"/>
    </source>
</evidence>
<dbReference type="InterPro" id="IPR036770">
    <property type="entry name" value="Ankyrin_rpt-contain_sf"/>
</dbReference>
<proteinExistence type="predicted"/>
<reference evidence="1 2" key="1">
    <citation type="journal article" date="2018" name="New Phytol.">
        <title>Phylogenomics of Endogonaceae and evolution of mycorrhizas within Mucoromycota.</title>
        <authorList>
            <person name="Chang Y."/>
            <person name="Desiro A."/>
            <person name="Na H."/>
            <person name="Sandor L."/>
            <person name="Lipzen A."/>
            <person name="Clum A."/>
            <person name="Barry K."/>
            <person name="Grigoriev I.V."/>
            <person name="Martin F.M."/>
            <person name="Stajich J.E."/>
            <person name="Smith M.E."/>
            <person name="Bonito G."/>
            <person name="Spatafora J.W."/>
        </authorList>
    </citation>
    <scope>NUCLEOTIDE SEQUENCE [LARGE SCALE GENOMIC DNA]</scope>
    <source>
        <strain evidence="1 2">GMNB39</strain>
    </source>
</reference>
<sequence>MTTQVFYFSLSPSSTATSAPTTRTPTTGPDGPLACAPCGDELAGGSVAGVVGGDWGRVELDPEDEWGGWTPLLHAAREGLLGIVRWLAEVARVGVRRRDRKGRQAVELGEFLVG</sequence>
<comment type="caution">
    <text evidence="1">The sequence shown here is derived from an EMBL/GenBank/DDBJ whole genome shotgun (WGS) entry which is preliminary data.</text>
</comment>
<protein>
    <submittedName>
        <fullName evidence="1">Uncharacterized protein</fullName>
    </submittedName>
</protein>
<dbReference type="Gene3D" id="1.25.40.20">
    <property type="entry name" value="Ankyrin repeat-containing domain"/>
    <property type="match status" value="1"/>
</dbReference>
<keyword evidence="2" id="KW-1185">Reference proteome</keyword>
<dbReference type="EMBL" id="RBNI01002843">
    <property type="protein sequence ID" value="RUP48877.1"/>
    <property type="molecule type" value="Genomic_DNA"/>
</dbReference>
<gene>
    <name evidence="1" type="ORF">BC936DRAFT_143764</name>
</gene>
<dbReference type="SUPFAM" id="SSF48403">
    <property type="entry name" value="Ankyrin repeat"/>
    <property type="match status" value="1"/>
</dbReference>
<dbReference type="Proteomes" id="UP000268093">
    <property type="component" value="Unassembled WGS sequence"/>
</dbReference>
<name>A0A433DDG8_9FUNG</name>
<organism evidence="1 2">
    <name type="scientific">Jimgerdemannia flammicorona</name>
    <dbReference type="NCBI Taxonomy" id="994334"/>
    <lineage>
        <taxon>Eukaryota</taxon>
        <taxon>Fungi</taxon>
        <taxon>Fungi incertae sedis</taxon>
        <taxon>Mucoromycota</taxon>
        <taxon>Mucoromycotina</taxon>
        <taxon>Endogonomycetes</taxon>
        <taxon>Endogonales</taxon>
        <taxon>Endogonaceae</taxon>
        <taxon>Jimgerdemannia</taxon>
    </lineage>
</organism>